<dbReference type="EMBL" id="BTGB01000005">
    <property type="protein sequence ID" value="GMM47110.1"/>
    <property type="molecule type" value="Genomic_DNA"/>
</dbReference>
<protein>
    <submittedName>
        <fullName evidence="9">Mil1 protein</fullName>
    </submittedName>
</protein>
<dbReference type="SUPFAM" id="SSF53474">
    <property type="entry name" value="alpha/beta-Hydrolases"/>
    <property type="match status" value="1"/>
</dbReference>
<dbReference type="Proteomes" id="UP001378960">
    <property type="component" value="Unassembled WGS sequence"/>
</dbReference>
<feature type="compositionally biased region" description="Acidic residues" evidence="7">
    <location>
        <begin position="985"/>
        <end position="994"/>
    </location>
</feature>
<keyword evidence="4 8" id="KW-1133">Transmembrane helix</keyword>
<feature type="coiled-coil region" evidence="6">
    <location>
        <begin position="1002"/>
        <end position="1029"/>
    </location>
</feature>
<name>A0AAV5R6G7_PICKL</name>
<evidence type="ECO:0000313" key="9">
    <source>
        <dbReference type="EMBL" id="GMM47110.1"/>
    </source>
</evidence>
<dbReference type="InterPro" id="IPR007941">
    <property type="entry name" value="DUF726"/>
</dbReference>
<evidence type="ECO:0000256" key="5">
    <source>
        <dbReference type="ARBA" id="ARBA00023136"/>
    </source>
</evidence>
<comment type="subcellular location">
    <subcellularLocation>
        <location evidence="1">Membrane</location>
        <topology evidence="1">Multi-pass membrane protein</topology>
    </subcellularLocation>
</comment>
<dbReference type="InterPro" id="IPR029058">
    <property type="entry name" value="AB_hydrolase_fold"/>
</dbReference>
<evidence type="ECO:0000256" key="3">
    <source>
        <dbReference type="ARBA" id="ARBA00022692"/>
    </source>
</evidence>
<evidence type="ECO:0000256" key="8">
    <source>
        <dbReference type="SAM" id="Phobius"/>
    </source>
</evidence>
<feature type="region of interest" description="Disordered" evidence="7">
    <location>
        <begin position="1227"/>
        <end position="1260"/>
    </location>
</feature>
<dbReference type="AlphaFoldDB" id="A0AAV5R6G7"/>
<dbReference type="GO" id="GO:0016020">
    <property type="term" value="C:membrane"/>
    <property type="evidence" value="ECO:0007669"/>
    <property type="project" value="UniProtKB-SubCell"/>
</dbReference>
<evidence type="ECO:0000256" key="7">
    <source>
        <dbReference type="SAM" id="MobiDB-lite"/>
    </source>
</evidence>
<keyword evidence="6" id="KW-0175">Coiled coil</keyword>
<evidence type="ECO:0000256" key="6">
    <source>
        <dbReference type="SAM" id="Coils"/>
    </source>
</evidence>
<gene>
    <name evidence="9" type="ORF">DAPK24_036850</name>
</gene>
<dbReference type="PANTHER" id="PTHR17920:SF3">
    <property type="entry name" value="TRANSMEMBRANE AND COILED-COIL DOMAIN-CONTAINING PROTEIN 4"/>
    <property type="match status" value="1"/>
</dbReference>
<organism evidence="9 10">
    <name type="scientific">Pichia kluyveri</name>
    <name type="common">Yeast</name>
    <dbReference type="NCBI Taxonomy" id="36015"/>
    <lineage>
        <taxon>Eukaryota</taxon>
        <taxon>Fungi</taxon>
        <taxon>Dikarya</taxon>
        <taxon>Ascomycota</taxon>
        <taxon>Saccharomycotina</taxon>
        <taxon>Pichiomycetes</taxon>
        <taxon>Pichiales</taxon>
        <taxon>Pichiaceae</taxon>
        <taxon>Pichia</taxon>
    </lineage>
</organism>
<evidence type="ECO:0000313" key="10">
    <source>
        <dbReference type="Proteomes" id="UP001378960"/>
    </source>
</evidence>
<keyword evidence="3 8" id="KW-0812">Transmembrane</keyword>
<feature type="transmembrane region" description="Helical" evidence="8">
    <location>
        <begin position="579"/>
        <end position="607"/>
    </location>
</feature>
<keyword evidence="5 8" id="KW-0472">Membrane</keyword>
<proteinExistence type="inferred from homology"/>
<dbReference type="Pfam" id="PF05277">
    <property type="entry name" value="DUF726"/>
    <property type="match status" value="1"/>
</dbReference>
<evidence type="ECO:0000256" key="2">
    <source>
        <dbReference type="ARBA" id="ARBA00009824"/>
    </source>
</evidence>
<feature type="compositionally biased region" description="Basic and acidic residues" evidence="7">
    <location>
        <begin position="970"/>
        <end position="984"/>
    </location>
</feature>
<feature type="region of interest" description="Disordered" evidence="7">
    <location>
        <begin position="970"/>
        <end position="999"/>
    </location>
</feature>
<sequence>MNIEDGFHNDYMLSTDSIQNKPKLRDSNNHFYSNSRVSHHIPQSQLMSDPMLDKFSKGYNNDDSFDIDNEYKNNIDSSDMDNTLNDSNLSANNDNFIEYQLNKPTNLNKEFIEEINHDFKQIKKDYIKNENSNNNNNIIDDVQLDNADTSPISPTKELDINDDDDSMDEWKEIDTQLNCDDIYNNKGEKIEFVHSKDDLTLANTAVSSTNLHSQKKSNLQKISKVGSNIGKKTVQITAGVKLGKDEKEIKLREKYQKAHLINSDNTMQGYTRIDEERQAIKFNEMDKKFDFLFQNENNNLRKLHNNNNNSTNVSSASIDSVSKITDDFMNNDNFDEIFNNQGRDENELNPSIQMMSTKSMLTDSQKIAYASLVKLIIVQLNTDLIKIRGSNSTKILKKLSVSHTSFMRWSMNIMNELYKHLDIKNKDEINMIETLSCHGVESNDLAKSFEKNVYIENHLSDTKKEDNEKDELNLINIDEKQIHDEKTIEIDIKWTLICDLFLILLETSVYDSRSRTLLINFANSIGIETIEIYQFERRITDSLEIDEAFEILNNNLTWDESDILKEHKRKAKNSKIVKIALATAAGGLVIGLSAGALAPVIGAGLAAGLTTVGITGTSGFLAGAGGTAIITTTGVMSGMRAGKNAMSNRVGSVKTFEFIPLHNNRRVNLIITVSGWMSGTMDDIRLPFSTVDQVMGDLYSLLWEPEMLTSMGQTINILANEILTQSIQQILGSTLLITLMAGLQLPMMLSKLGYLLDNPWNNSLDRAWRSGKVLADTLRRNKLGVRPITLVGFSLGARLIYSCLLSLAKSGDFGIVENVYLFGSPIVIHDDEMAQVRSVVSGRFVNGYMKQDWILGYLFRATSGGLRSIAGLSPINSEDFNVENFNCSEFVKGHMQYREAMPKLLKEIGWEVLDDQFVEIEQPNTSEEERQRKLLSDFEKAQNTKKKKTWYNKIFGRKNKEWWEMYEEGEKEKKDKEKGGKGEGEAEGEGDNTDGNDGNFDLEALKEEIANIEKEAQKIEQEKKDEKDVVAVKVDKVVEDTEKTPKIEKESVENEIIPKTQQNEIKFHLTPNSNKPTDAPIEVKKIRKRQSLIKLVESKDDSKKDDNFDKTETLDINQNKPQLKSFRISSNTSRKLSFNKSPVVNLNIFQPPEVITTHVFKENDVKDDPNDEVKDGLKDDLKDDVKNTKLDLKDFDFGEYEEPNNNGSIQIMFDDDIDEIEKRIKMEQSNHAGFGPVTGINYDDEEEFPQDESHIQFSFE</sequence>
<comment type="similarity">
    <text evidence="2">Belongs to the TMCO4 family.</text>
</comment>
<dbReference type="PANTHER" id="PTHR17920">
    <property type="entry name" value="TRANSMEMBRANE AND COILED-COIL DOMAIN-CONTAINING PROTEIN 4 TMCO4"/>
    <property type="match status" value="1"/>
</dbReference>
<comment type="caution">
    <text evidence="9">The sequence shown here is derived from an EMBL/GenBank/DDBJ whole genome shotgun (WGS) entry which is preliminary data.</text>
</comment>
<evidence type="ECO:0000256" key="4">
    <source>
        <dbReference type="ARBA" id="ARBA00022989"/>
    </source>
</evidence>
<evidence type="ECO:0000256" key="1">
    <source>
        <dbReference type="ARBA" id="ARBA00004141"/>
    </source>
</evidence>
<feature type="transmembrane region" description="Helical" evidence="8">
    <location>
        <begin position="619"/>
        <end position="639"/>
    </location>
</feature>
<keyword evidence="10" id="KW-1185">Reference proteome</keyword>
<reference evidence="9 10" key="1">
    <citation type="journal article" date="2023" name="Elife">
        <title>Identification of key yeast species and microbe-microbe interactions impacting larval growth of Drosophila in the wild.</title>
        <authorList>
            <person name="Mure A."/>
            <person name="Sugiura Y."/>
            <person name="Maeda R."/>
            <person name="Honda K."/>
            <person name="Sakurai N."/>
            <person name="Takahashi Y."/>
            <person name="Watada M."/>
            <person name="Katoh T."/>
            <person name="Gotoh A."/>
            <person name="Gotoh Y."/>
            <person name="Taniguchi I."/>
            <person name="Nakamura K."/>
            <person name="Hayashi T."/>
            <person name="Katayama T."/>
            <person name="Uemura T."/>
            <person name="Hattori Y."/>
        </authorList>
    </citation>
    <scope>NUCLEOTIDE SEQUENCE [LARGE SCALE GENOMIC DNA]</scope>
    <source>
        <strain evidence="9 10">PK-24</strain>
    </source>
</reference>
<accession>A0AAV5R6G7</accession>